<evidence type="ECO:0000313" key="3">
    <source>
        <dbReference type="EMBL" id="QCS42037.1"/>
    </source>
</evidence>
<dbReference type="EMBL" id="CP040330">
    <property type="protein sequence ID" value="QCS42037.1"/>
    <property type="molecule type" value="Genomic_DNA"/>
</dbReference>
<evidence type="ECO:0000256" key="1">
    <source>
        <dbReference type="SAM" id="MobiDB-lite"/>
    </source>
</evidence>
<reference evidence="4" key="1">
    <citation type="submission" date="2019-05" db="EMBL/GenBank/DDBJ databases">
        <title>Genome sequence and methylation pattern of the halophilic Archaeon Natrinema versiforme BOL5-4.</title>
        <authorList>
            <person name="DasSarma P."/>
            <person name="Anton B.P."/>
            <person name="DasSarma S.L."/>
            <person name="Martinez F.L."/>
            <person name="Guzman D."/>
            <person name="Roberts R.J."/>
            <person name="DasSarma S."/>
        </authorList>
    </citation>
    <scope>NUCLEOTIDE SEQUENCE [LARGE SCALE GENOMIC DNA]</scope>
    <source>
        <strain evidence="4">BOL5-4</strain>
    </source>
</reference>
<organism evidence="3 4">
    <name type="scientific">Natrinema versiforme</name>
    <dbReference type="NCBI Taxonomy" id="88724"/>
    <lineage>
        <taxon>Archaea</taxon>
        <taxon>Methanobacteriati</taxon>
        <taxon>Methanobacteriota</taxon>
        <taxon>Stenosarchaea group</taxon>
        <taxon>Halobacteria</taxon>
        <taxon>Halobacteriales</taxon>
        <taxon>Natrialbaceae</taxon>
        <taxon>Natrinema</taxon>
    </lineage>
</organism>
<gene>
    <name evidence="3" type="ORF">FEJ81_06580</name>
</gene>
<dbReference type="OrthoDB" id="205900at2157"/>
<feature type="compositionally biased region" description="Basic and acidic residues" evidence="1">
    <location>
        <begin position="183"/>
        <end position="194"/>
    </location>
</feature>
<protein>
    <submittedName>
        <fullName evidence="3">Uncharacterized protein</fullName>
    </submittedName>
</protein>
<keyword evidence="2" id="KW-0472">Membrane</keyword>
<feature type="region of interest" description="Disordered" evidence="1">
    <location>
        <begin position="170"/>
        <end position="212"/>
    </location>
</feature>
<proteinExistence type="predicted"/>
<evidence type="ECO:0000313" key="4">
    <source>
        <dbReference type="Proteomes" id="UP000302218"/>
    </source>
</evidence>
<name>A0A4P8WFD4_9EURY</name>
<keyword evidence="2" id="KW-0812">Transmembrane</keyword>
<evidence type="ECO:0000256" key="2">
    <source>
        <dbReference type="SAM" id="Phobius"/>
    </source>
</evidence>
<feature type="transmembrane region" description="Helical" evidence="2">
    <location>
        <begin position="109"/>
        <end position="127"/>
    </location>
</feature>
<feature type="compositionally biased region" description="Acidic residues" evidence="1">
    <location>
        <begin position="195"/>
        <end position="212"/>
    </location>
</feature>
<accession>A0A4P8WFD4</accession>
<dbReference type="Proteomes" id="UP000302218">
    <property type="component" value="Chromosome"/>
</dbReference>
<dbReference type="AlphaFoldDB" id="A0A4P8WFD4"/>
<keyword evidence="2" id="KW-1133">Transmembrane helix</keyword>
<dbReference type="KEGG" id="nvr:FEJ81_06580"/>
<sequence length="212" mass="22842">MLDRALERSRVVRFLESLPERAAAAVEASGLRRLGETISQWVRASYCYRWLTAEPDPDVIVIDLRETYTVGPIIRVLEWTGDRLADGYANSRTEPAVSRAAAAVRAQPIRTAGAVGLACVPVSLLALTLLGALSIALFAGHLVAAALSAVALRSTRSLADLRESRPVSLLAAVLEPPEPPESPESHRRTGKNESDEPANEPAETADDEDPDR</sequence>
<dbReference type="RefSeq" id="WP_138244534.1">
    <property type="nucleotide sequence ID" value="NZ_CP040330.1"/>
</dbReference>
<dbReference type="GeneID" id="40264923"/>